<gene>
    <name evidence="1" type="ORF">IE53DRAFT_389796</name>
</gene>
<name>A0ACD0NQF5_9BASI</name>
<keyword evidence="2" id="KW-1185">Reference proteome</keyword>
<reference evidence="1 2" key="1">
    <citation type="journal article" date="2018" name="Mol. Biol. Evol.">
        <title>Broad Genomic Sampling Reveals a Smut Pathogenic Ancestry of the Fungal Clade Ustilaginomycotina.</title>
        <authorList>
            <person name="Kijpornyongpan T."/>
            <person name="Mondo S.J."/>
            <person name="Barry K."/>
            <person name="Sandor L."/>
            <person name="Lee J."/>
            <person name="Lipzen A."/>
            <person name="Pangilinan J."/>
            <person name="LaButti K."/>
            <person name="Hainaut M."/>
            <person name="Henrissat B."/>
            <person name="Grigoriev I.V."/>
            <person name="Spatafora J.W."/>
            <person name="Aime M.C."/>
        </authorList>
    </citation>
    <scope>NUCLEOTIDE SEQUENCE [LARGE SCALE GENOMIC DNA]</scope>
    <source>
        <strain evidence="1 2">SA 807</strain>
    </source>
</reference>
<evidence type="ECO:0000313" key="2">
    <source>
        <dbReference type="Proteomes" id="UP000245626"/>
    </source>
</evidence>
<sequence length="53" mass="6058">MDNRVTVTRRLFGPSYFALSCSPSFLFHQLSLLPAPDSNLLLTSLPTIPYRRF</sequence>
<accession>A0ACD0NQF5</accession>
<protein>
    <submittedName>
        <fullName evidence="1">Uncharacterized protein</fullName>
    </submittedName>
</protein>
<dbReference type="EMBL" id="KZ820282">
    <property type="protein sequence ID" value="PWN48029.1"/>
    <property type="molecule type" value="Genomic_DNA"/>
</dbReference>
<proteinExistence type="predicted"/>
<dbReference type="Proteomes" id="UP000245626">
    <property type="component" value="Unassembled WGS sequence"/>
</dbReference>
<organism evidence="1 2">
    <name type="scientific">Violaceomyces palustris</name>
    <dbReference type="NCBI Taxonomy" id="1673888"/>
    <lineage>
        <taxon>Eukaryota</taxon>
        <taxon>Fungi</taxon>
        <taxon>Dikarya</taxon>
        <taxon>Basidiomycota</taxon>
        <taxon>Ustilaginomycotina</taxon>
        <taxon>Ustilaginomycetes</taxon>
        <taxon>Violaceomycetales</taxon>
        <taxon>Violaceomycetaceae</taxon>
        <taxon>Violaceomyces</taxon>
    </lineage>
</organism>
<evidence type="ECO:0000313" key="1">
    <source>
        <dbReference type="EMBL" id="PWN48029.1"/>
    </source>
</evidence>